<name>A0A9P5ZYK4_PLEER</name>
<feature type="domain" description="Polysaccharide lyase 14" evidence="2">
    <location>
        <begin position="404"/>
        <end position="439"/>
    </location>
</feature>
<dbReference type="EMBL" id="MU154577">
    <property type="protein sequence ID" value="KAF9494101.1"/>
    <property type="molecule type" value="Genomic_DNA"/>
</dbReference>
<dbReference type="Gene3D" id="2.60.120.200">
    <property type="match status" value="2"/>
</dbReference>
<dbReference type="AlphaFoldDB" id="A0A9P5ZYK4"/>
<evidence type="ECO:0000256" key="1">
    <source>
        <dbReference type="SAM" id="SignalP"/>
    </source>
</evidence>
<dbReference type="OrthoDB" id="10069995at2759"/>
<keyword evidence="4" id="KW-1185">Reference proteome</keyword>
<sequence>MSKSIRLILCIATAGALLLIPVKSPLDDSSQFLAPTLTSSLLPATPSGGHRDTTTITETVEYQTTVFEVVTDTVFSSPLPSTVSTYPALPSSSSNGTSWSAPTDMIDLSSFKVTYFPAGWQNVELVSGIPATASAAGTALLAESTAGTPPWDNSSSIIQLMYPAGSINPASQPQGGAEFYASPLEGMAKAQQMVLTYSVFFPVDFNWVRGGKLPGLYGGRSHCSGGDDATDCFSTRMMWRQGGAGELYLYAPKDKQTSELCSDNQSVCESTYGLSIGRGSFNFNSGSWTHLKQTVALNRPGKPDGYFALDVNGKRVIERSDIYYRGMPAPTKTVKKPVIKKPEQGGGLLGPILGGILPKRAIERRYLRIVPGNQAVMASDDPVEVSTENADDEGPMLLAGQADSNEPVGFIGLFFSTFFGGHEQKFATPRDQYTWFKDFSMSY</sequence>
<dbReference type="PANTHER" id="PTHR40124">
    <property type="match status" value="1"/>
</dbReference>
<accession>A0A9P5ZYK4</accession>
<evidence type="ECO:0000259" key="2">
    <source>
        <dbReference type="Pfam" id="PF21294"/>
    </source>
</evidence>
<evidence type="ECO:0000313" key="3">
    <source>
        <dbReference type="EMBL" id="KAF9494101.1"/>
    </source>
</evidence>
<organism evidence="3 4">
    <name type="scientific">Pleurotus eryngii</name>
    <name type="common">Boletus of the steppes</name>
    <dbReference type="NCBI Taxonomy" id="5323"/>
    <lineage>
        <taxon>Eukaryota</taxon>
        <taxon>Fungi</taxon>
        <taxon>Dikarya</taxon>
        <taxon>Basidiomycota</taxon>
        <taxon>Agaricomycotina</taxon>
        <taxon>Agaricomycetes</taxon>
        <taxon>Agaricomycetidae</taxon>
        <taxon>Agaricales</taxon>
        <taxon>Pleurotineae</taxon>
        <taxon>Pleurotaceae</taxon>
        <taxon>Pleurotus</taxon>
    </lineage>
</organism>
<evidence type="ECO:0000313" key="4">
    <source>
        <dbReference type="Proteomes" id="UP000807025"/>
    </source>
</evidence>
<dbReference type="Pfam" id="PF21294">
    <property type="entry name" value="Polysacc_lyase_14"/>
    <property type="match status" value="2"/>
</dbReference>
<feature type="domain" description="Polysaccharide lyase 14" evidence="2">
    <location>
        <begin position="153"/>
        <end position="327"/>
    </location>
</feature>
<reference evidence="3" key="1">
    <citation type="submission" date="2020-11" db="EMBL/GenBank/DDBJ databases">
        <authorList>
            <consortium name="DOE Joint Genome Institute"/>
            <person name="Ahrendt S."/>
            <person name="Riley R."/>
            <person name="Andreopoulos W."/>
            <person name="Labutti K."/>
            <person name="Pangilinan J."/>
            <person name="Ruiz-Duenas F.J."/>
            <person name="Barrasa J.M."/>
            <person name="Sanchez-Garcia M."/>
            <person name="Camarero S."/>
            <person name="Miyauchi S."/>
            <person name="Serrano A."/>
            <person name="Linde D."/>
            <person name="Babiker R."/>
            <person name="Drula E."/>
            <person name="Ayuso-Fernandez I."/>
            <person name="Pacheco R."/>
            <person name="Padilla G."/>
            <person name="Ferreira P."/>
            <person name="Barriuso J."/>
            <person name="Kellner H."/>
            <person name="Castanera R."/>
            <person name="Alfaro M."/>
            <person name="Ramirez L."/>
            <person name="Pisabarro A.G."/>
            <person name="Kuo A."/>
            <person name="Tritt A."/>
            <person name="Lipzen A."/>
            <person name="He G."/>
            <person name="Yan M."/>
            <person name="Ng V."/>
            <person name="Cullen D."/>
            <person name="Martin F."/>
            <person name="Rosso M.-N."/>
            <person name="Henrissat B."/>
            <person name="Hibbett D."/>
            <person name="Martinez A.T."/>
            <person name="Grigoriev I.V."/>
        </authorList>
    </citation>
    <scope>NUCLEOTIDE SEQUENCE</scope>
    <source>
        <strain evidence="3">ATCC 90797</strain>
    </source>
</reference>
<proteinExistence type="predicted"/>
<dbReference type="PANTHER" id="PTHR40124:SF1">
    <property type="entry name" value="DISAGGREGATASE RELATED REPEAT PROTEIN"/>
    <property type="match status" value="1"/>
</dbReference>
<keyword evidence="1" id="KW-0732">Signal</keyword>
<dbReference type="Proteomes" id="UP000807025">
    <property type="component" value="Unassembled WGS sequence"/>
</dbReference>
<comment type="caution">
    <text evidence="3">The sequence shown here is derived from an EMBL/GenBank/DDBJ whole genome shotgun (WGS) entry which is preliminary data.</text>
</comment>
<feature type="chain" id="PRO_5040184938" description="Polysaccharide lyase 14 domain-containing protein" evidence="1">
    <location>
        <begin position="17"/>
        <end position="443"/>
    </location>
</feature>
<gene>
    <name evidence="3" type="ORF">BDN71DRAFT_1449432</name>
</gene>
<protein>
    <recommendedName>
        <fullName evidence="2">Polysaccharide lyase 14 domain-containing protein</fullName>
    </recommendedName>
</protein>
<dbReference type="InterPro" id="IPR048958">
    <property type="entry name" value="Polysacc_lyase_14"/>
</dbReference>
<feature type="signal peptide" evidence="1">
    <location>
        <begin position="1"/>
        <end position="16"/>
    </location>
</feature>